<evidence type="ECO:0000313" key="1">
    <source>
        <dbReference type="EMBL" id="MDF8263507.1"/>
    </source>
</evidence>
<evidence type="ECO:0008006" key="3">
    <source>
        <dbReference type="Google" id="ProtNLM"/>
    </source>
</evidence>
<dbReference type="EMBL" id="JAROAV010000012">
    <property type="protein sequence ID" value="MDF8263507.1"/>
    <property type="molecule type" value="Genomic_DNA"/>
</dbReference>
<proteinExistence type="predicted"/>
<comment type="caution">
    <text evidence="1">The sequence shown here is derived from an EMBL/GenBank/DDBJ whole genome shotgun (WGS) entry which is preliminary data.</text>
</comment>
<protein>
    <recommendedName>
        <fullName evidence="3">HTH cro/C1-type domain-containing protein</fullName>
    </recommendedName>
</protein>
<name>A0ABT6C5A5_9MICO</name>
<organism evidence="1 2">
    <name type="scientific">Luteipulveratus flavus</name>
    <dbReference type="NCBI Taxonomy" id="3031728"/>
    <lineage>
        <taxon>Bacteria</taxon>
        <taxon>Bacillati</taxon>
        <taxon>Actinomycetota</taxon>
        <taxon>Actinomycetes</taxon>
        <taxon>Micrococcales</taxon>
        <taxon>Dermacoccaceae</taxon>
        <taxon>Luteipulveratus</taxon>
    </lineage>
</organism>
<keyword evidence="2" id="KW-1185">Reference proteome</keyword>
<gene>
    <name evidence="1" type="ORF">P4R38_04510</name>
</gene>
<evidence type="ECO:0000313" key="2">
    <source>
        <dbReference type="Proteomes" id="UP001528912"/>
    </source>
</evidence>
<accession>A0ABT6C5A5</accession>
<dbReference type="RefSeq" id="WP_275239108.1">
    <property type="nucleotide sequence ID" value="NZ_JARFJC010000035.1"/>
</dbReference>
<reference evidence="1 2" key="1">
    <citation type="submission" date="2023-03" db="EMBL/GenBank/DDBJ databases">
        <title>YIM 133296 draft genome.</title>
        <authorList>
            <person name="Xiong L."/>
        </authorList>
    </citation>
    <scope>NUCLEOTIDE SEQUENCE [LARGE SCALE GENOMIC DNA]</scope>
    <source>
        <strain evidence="1 2">YIM 133296</strain>
    </source>
</reference>
<sequence>MTTMTALSLQQQQLLAQAQISRALEDVARLDTQRAMLAAIAAGVRQQTLADTLGVSQGAVSQRLKVARDAAPVPEGFVGASPREIAQRYAVRMIDRPTMLQQLADWPYPPRDHSRANEEWNYVADAHPWDDVTDARRRGWITDEDYDAILDRRGYSR</sequence>
<dbReference type="Proteomes" id="UP001528912">
    <property type="component" value="Unassembled WGS sequence"/>
</dbReference>